<reference evidence="2 3" key="1">
    <citation type="journal article" date="2021" name="Nat. Plants">
        <title>The Taxus genome provides insights into paclitaxel biosynthesis.</title>
        <authorList>
            <person name="Xiong X."/>
            <person name="Gou J."/>
            <person name="Liao Q."/>
            <person name="Li Y."/>
            <person name="Zhou Q."/>
            <person name="Bi G."/>
            <person name="Li C."/>
            <person name="Du R."/>
            <person name="Wang X."/>
            <person name="Sun T."/>
            <person name="Guo L."/>
            <person name="Liang H."/>
            <person name="Lu P."/>
            <person name="Wu Y."/>
            <person name="Zhang Z."/>
            <person name="Ro D.K."/>
            <person name="Shang Y."/>
            <person name="Huang S."/>
            <person name="Yan J."/>
        </authorList>
    </citation>
    <scope>NUCLEOTIDE SEQUENCE [LARGE SCALE GENOMIC DNA]</scope>
    <source>
        <strain evidence="2">Ta-2019</strain>
    </source>
</reference>
<proteinExistence type="predicted"/>
<dbReference type="PANTHER" id="PTHR13360">
    <property type="entry name" value="ACTIVATING SIGNAL COINTEGRATOR 1 COMPLEX SUBUNIT 1"/>
    <property type="match status" value="1"/>
</dbReference>
<dbReference type="Pfam" id="PF10469">
    <property type="entry name" value="AKAP7_NLS"/>
    <property type="match status" value="1"/>
</dbReference>
<evidence type="ECO:0000313" key="2">
    <source>
        <dbReference type="EMBL" id="KAH9301441.1"/>
    </source>
</evidence>
<dbReference type="GO" id="GO:0006355">
    <property type="term" value="P:regulation of DNA-templated transcription"/>
    <property type="evidence" value="ECO:0007669"/>
    <property type="project" value="TreeGrafter"/>
</dbReference>
<dbReference type="PANTHER" id="PTHR13360:SF1">
    <property type="entry name" value="ACTIVATING SIGNAL COINTEGRATOR 1 COMPLEX SUBUNIT 1"/>
    <property type="match status" value="1"/>
</dbReference>
<name>A0AA38CKL4_TAXCH</name>
<protein>
    <recommendedName>
        <fullName evidence="1">A-kinase anchor protein 7-like phosphoesterase domain-containing protein</fullName>
    </recommendedName>
</protein>
<dbReference type="AlphaFoldDB" id="A0AA38CKL4"/>
<keyword evidence="3" id="KW-1185">Reference proteome</keyword>
<gene>
    <name evidence="2" type="ORF">KI387_013024</name>
</gene>
<dbReference type="GO" id="GO:0005634">
    <property type="term" value="C:nucleus"/>
    <property type="evidence" value="ECO:0007669"/>
    <property type="project" value="TreeGrafter"/>
</dbReference>
<dbReference type="Proteomes" id="UP000824469">
    <property type="component" value="Unassembled WGS sequence"/>
</dbReference>
<feature type="non-terminal residue" evidence="2">
    <location>
        <position position="228"/>
    </location>
</feature>
<feature type="non-terminal residue" evidence="2">
    <location>
        <position position="1"/>
    </location>
</feature>
<evidence type="ECO:0000259" key="1">
    <source>
        <dbReference type="Pfam" id="PF10469"/>
    </source>
</evidence>
<sequence>AVKGPNLQYSHFVSLPLAIHPTLVEKLTNFQKSVLTLSGYVEKEVIDAESASTVESSEDDSQENYEVKVDVEDGNVGAKLDLEGVSTGDMQVKPPTFYSESKKNLGIDKSIFIKPATFHLTVLMLKLWNKERVAAAAEVLQKVSSQVKEALENRPIAVRLKGLEIMRGKPEKAHVLYAPVEEVGGGERLQHACRVIIDAFVEAGLVMQKDATVSLKLHATLMNTSHRK</sequence>
<dbReference type="GO" id="GO:0006307">
    <property type="term" value="P:DNA alkylation repair"/>
    <property type="evidence" value="ECO:0007669"/>
    <property type="project" value="InterPro"/>
</dbReference>
<feature type="domain" description="A-kinase anchor protein 7-like phosphoesterase" evidence="1">
    <location>
        <begin position="9"/>
        <end position="228"/>
    </location>
</feature>
<comment type="caution">
    <text evidence="2">The sequence shown here is derived from an EMBL/GenBank/DDBJ whole genome shotgun (WGS) entry which is preliminary data.</text>
</comment>
<dbReference type="InterPro" id="IPR019510">
    <property type="entry name" value="AKAP7-like_phosphoesterase"/>
</dbReference>
<dbReference type="InterPro" id="IPR009210">
    <property type="entry name" value="ASCC1"/>
</dbReference>
<accession>A0AA38CKL4</accession>
<dbReference type="OMA" id="RWIGCSP"/>
<organism evidence="2 3">
    <name type="scientific">Taxus chinensis</name>
    <name type="common">Chinese yew</name>
    <name type="synonym">Taxus wallichiana var. chinensis</name>
    <dbReference type="NCBI Taxonomy" id="29808"/>
    <lineage>
        <taxon>Eukaryota</taxon>
        <taxon>Viridiplantae</taxon>
        <taxon>Streptophyta</taxon>
        <taxon>Embryophyta</taxon>
        <taxon>Tracheophyta</taxon>
        <taxon>Spermatophyta</taxon>
        <taxon>Pinopsida</taxon>
        <taxon>Pinidae</taxon>
        <taxon>Conifers II</taxon>
        <taxon>Cupressales</taxon>
        <taxon>Taxaceae</taxon>
        <taxon>Taxus</taxon>
    </lineage>
</organism>
<dbReference type="EMBL" id="JAHRHJ020000009">
    <property type="protein sequence ID" value="KAH9301441.1"/>
    <property type="molecule type" value="Genomic_DNA"/>
</dbReference>
<dbReference type="Gene3D" id="3.90.1140.10">
    <property type="entry name" value="Cyclic phosphodiesterase"/>
    <property type="match status" value="1"/>
</dbReference>
<evidence type="ECO:0000313" key="3">
    <source>
        <dbReference type="Proteomes" id="UP000824469"/>
    </source>
</evidence>